<dbReference type="GO" id="GO:0043531">
    <property type="term" value="F:ADP binding"/>
    <property type="evidence" value="ECO:0007669"/>
    <property type="project" value="InterPro"/>
</dbReference>
<dbReference type="PANTHER" id="PTHR11017:SF542">
    <property type="entry name" value="DISEASE RESISTANCE PROTEIN (TIR-NBS-LRR CLASS) FAMILY"/>
    <property type="match status" value="1"/>
</dbReference>
<dbReference type="InterPro" id="IPR044974">
    <property type="entry name" value="Disease_R_plants"/>
</dbReference>
<organism evidence="3 4">
    <name type="scientific">Brassica napus</name>
    <name type="common">Rape</name>
    <dbReference type="NCBI Taxonomy" id="3708"/>
    <lineage>
        <taxon>Eukaryota</taxon>
        <taxon>Viridiplantae</taxon>
        <taxon>Streptophyta</taxon>
        <taxon>Embryophyta</taxon>
        <taxon>Tracheophyta</taxon>
        <taxon>Spermatophyta</taxon>
        <taxon>Magnoliopsida</taxon>
        <taxon>eudicotyledons</taxon>
        <taxon>Gunneridae</taxon>
        <taxon>Pentapetalae</taxon>
        <taxon>rosids</taxon>
        <taxon>malvids</taxon>
        <taxon>Brassicales</taxon>
        <taxon>Brassicaceae</taxon>
        <taxon>Brassiceae</taxon>
        <taxon>Brassica</taxon>
    </lineage>
</organism>
<dbReference type="InterPro" id="IPR027417">
    <property type="entry name" value="P-loop_NTPase"/>
</dbReference>
<dbReference type="PANTHER" id="PTHR11017">
    <property type="entry name" value="LEUCINE-RICH REPEAT-CONTAINING PROTEIN"/>
    <property type="match status" value="1"/>
</dbReference>
<protein>
    <submittedName>
        <fullName evidence="2">(rape) hypothetical protein</fullName>
    </submittedName>
    <submittedName>
        <fullName evidence="3">BnaC04g15810D protein</fullName>
    </submittedName>
</protein>
<dbReference type="Pfam" id="PF00931">
    <property type="entry name" value="NB-ARC"/>
    <property type="match status" value="1"/>
</dbReference>
<dbReference type="PaxDb" id="3708-A0A078FTR9"/>
<feature type="domain" description="NB-ARC" evidence="1">
    <location>
        <begin position="39"/>
        <end position="81"/>
    </location>
</feature>
<dbReference type="InterPro" id="IPR002182">
    <property type="entry name" value="NB-ARC"/>
</dbReference>
<reference evidence="3" key="2">
    <citation type="submission" date="2014-06" db="EMBL/GenBank/DDBJ databases">
        <authorList>
            <person name="Genoscope - CEA"/>
        </authorList>
    </citation>
    <scope>NUCLEOTIDE SEQUENCE</scope>
</reference>
<dbReference type="Gramene" id="CDY15743">
    <property type="protein sequence ID" value="CDY15743"/>
    <property type="gene ID" value="GSBRNA2T00089980001"/>
</dbReference>
<dbReference type="Proteomes" id="UP001295469">
    <property type="component" value="Chromosome C04"/>
</dbReference>
<proteinExistence type="predicted"/>
<reference evidence="2" key="3">
    <citation type="submission" date="2021-01" db="EMBL/GenBank/DDBJ databases">
        <authorList>
            <consortium name="Genoscope - CEA"/>
            <person name="William W."/>
        </authorList>
    </citation>
    <scope>NUCLEOTIDE SEQUENCE</scope>
</reference>
<evidence type="ECO:0000313" key="3">
    <source>
        <dbReference type="EMBL" id="CDY15743.1"/>
    </source>
</evidence>
<name>A0A078FTR9_BRANA</name>
<accession>A0A078FTR9</accession>
<dbReference type="AlphaFoldDB" id="A0A078FTR9"/>
<evidence type="ECO:0000313" key="2">
    <source>
        <dbReference type="EMBL" id="CAF1831777.1"/>
    </source>
</evidence>
<dbReference type="Gene3D" id="3.40.50.300">
    <property type="entry name" value="P-loop containing nucleotide triphosphate hydrolases"/>
    <property type="match status" value="1"/>
</dbReference>
<dbReference type="GO" id="GO:0006952">
    <property type="term" value="P:defense response"/>
    <property type="evidence" value="ECO:0007669"/>
    <property type="project" value="InterPro"/>
</dbReference>
<sequence>MITVRTDEADIVEKCTTDVWNKLNVTLSRDFDKIVGLQAHLSKLISLLCFECDDVKMIGIWGPAGIGKSTIARALFNHLSGDFRLKCFMGNLKGSYKSIIGVDEYDSKLGLQNQLLSKLFNQRDVRAYHLCAIKEWLQDQKVVIICWDSSVATSENPSGTASGFGDGNQTKLSNLNQDKDVMLGKGNVTFMEIWKSAGF</sequence>
<evidence type="ECO:0000259" key="1">
    <source>
        <dbReference type="Pfam" id="PF00931"/>
    </source>
</evidence>
<dbReference type="Proteomes" id="UP000028999">
    <property type="component" value="Unassembled WGS sequence"/>
</dbReference>
<keyword evidence="4" id="KW-1185">Reference proteome</keyword>
<reference evidence="3 4" key="1">
    <citation type="journal article" date="2014" name="Science">
        <title>Plant genetics. Early allopolyploid evolution in the post-Neolithic Brassica napus oilseed genome.</title>
        <authorList>
            <person name="Chalhoub B."/>
            <person name="Denoeud F."/>
            <person name="Liu S."/>
            <person name="Parkin I.A."/>
            <person name="Tang H."/>
            <person name="Wang X."/>
            <person name="Chiquet J."/>
            <person name="Belcram H."/>
            <person name="Tong C."/>
            <person name="Samans B."/>
            <person name="Correa M."/>
            <person name="Da Silva C."/>
            <person name="Just J."/>
            <person name="Falentin C."/>
            <person name="Koh C.S."/>
            <person name="Le Clainche I."/>
            <person name="Bernard M."/>
            <person name="Bento P."/>
            <person name="Noel B."/>
            <person name="Labadie K."/>
            <person name="Alberti A."/>
            <person name="Charles M."/>
            <person name="Arnaud D."/>
            <person name="Guo H."/>
            <person name="Daviaud C."/>
            <person name="Alamery S."/>
            <person name="Jabbari K."/>
            <person name="Zhao M."/>
            <person name="Edger P.P."/>
            <person name="Chelaifa H."/>
            <person name="Tack D."/>
            <person name="Lassalle G."/>
            <person name="Mestiri I."/>
            <person name="Schnel N."/>
            <person name="Le Paslier M.C."/>
            <person name="Fan G."/>
            <person name="Renault V."/>
            <person name="Bayer P.E."/>
            <person name="Golicz A.A."/>
            <person name="Manoli S."/>
            <person name="Lee T.H."/>
            <person name="Thi V.H."/>
            <person name="Chalabi S."/>
            <person name="Hu Q."/>
            <person name="Fan C."/>
            <person name="Tollenaere R."/>
            <person name="Lu Y."/>
            <person name="Battail C."/>
            <person name="Shen J."/>
            <person name="Sidebottom C.H."/>
            <person name="Wang X."/>
            <person name="Canaguier A."/>
            <person name="Chauveau A."/>
            <person name="Berard A."/>
            <person name="Deniot G."/>
            <person name="Guan M."/>
            <person name="Liu Z."/>
            <person name="Sun F."/>
            <person name="Lim Y.P."/>
            <person name="Lyons E."/>
            <person name="Town C.D."/>
            <person name="Bancroft I."/>
            <person name="Wang X."/>
            <person name="Meng J."/>
            <person name="Ma J."/>
            <person name="Pires J.C."/>
            <person name="King G.J."/>
            <person name="Brunel D."/>
            <person name="Delourme R."/>
            <person name="Renard M."/>
            <person name="Aury J.M."/>
            <person name="Adams K.L."/>
            <person name="Batley J."/>
            <person name="Snowdon R.J."/>
            <person name="Tost J."/>
            <person name="Edwards D."/>
            <person name="Zhou Y."/>
            <person name="Hua W."/>
            <person name="Sharpe A.G."/>
            <person name="Paterson A.H."/>
            <person name="Guan C."/>
            <person name="Wincker P."/>
        </authorList>
    </citation>
    <scope>NUCLEOTIDE SEQUENCE [LARGE SCALE GENOMIC DNA]</scope>
    <source>
        <strain evidence="4">cv. Darmor-bzh</strain>
    </source>
</reference>
<dbReference type="SUPFAM" id="SSF52540">
    <property type="entry name" value="P-loop containing nucleoside triphosphate hydrolases"/>
    <property type="match status" value="1"/>
</dbReference>
<gene>
    <name evidence="3" type="primary">BnaC04g15810D</name>
    <name evidence="2" type="ORF">DARMORV10_C04P22990.1</name>
    <name evidence="3" type="ORF">GSBRNA2T00089980001</name>
</gene>
<dbReference type="EMBL" id="LK032057">
    <property type="protein sequence ID" value="CDY15743.1"/>
    <property type="molecule type" value="Genomic_DNA"/>
</dbReference>
<evidence type="ECO:0000313" key="4">
    <source>
        <dbReference type="Proteomes" id="UP000028999"/>
    </source>
</evidence>
<dbReference type="EMBL" id="HG994368">
    <property type="protein sequence ID" value="CAF1831777.1"/>
    <property type="molecule type" value="Genomic_DNA"/>
</dbReference>